<dbReference type="AlphaFoldDB" id="A0A8I0U7Z2"/>
<accession>A0A8I0U7Z2</accession>
<evidence type="ECO:0000313" key="1">
    <source>
        <dbReference type="EMBL" id="MBE8614619.1"/>
    </source>
</evidence>
<name>A0A8I0U7Z2_MORMO</name>
<dbReference type="NCBIfam" id="NF033828">
    <property type="entry name" value="entry_exc2_fam"/>
    <property type="match status" value="1"/>
</dbReference>
<dbReference type="Proteomes" id="UP000650477">
    <property type="component" value="Unassembled WGS sequence"/>
</dbReference>
<gene>
    <name evidence="1" type="ORF">CYG68_19905</name>
</gene>
<evidence type="ECO:0008006" key="3">
    <source>
        <dbReference type="Google" id="ProtNLM"/>
    </source>
</evidence>
<sequence length="182" mass="20927">MINTGYMIPENFNGRASICISQIELRQPADAGFIYDYGKNHMNYTKMLVMLFLIGSVSACSSRLPSYEKIAQHYVYQKAREDSDPNFRTHINNSVQMVVPFFKQFYDTGVSDKAGNITQQQYEQRIRYFKSDEFISSIEATTQFISPKVHKEKVNESQNSKRLQQVLTDNVIAAYKAGYDGK</sequence>
<proteinExistence type="predicted"/>
<evidence type="ECO:0000313" key="2">
    <source>
        <dbReference type="Proteomes" id="UP000650477"/>
    </source>
</evidence>
<organism evidence="1 2">
    <name type="scientific">Morganella morganii</name>
    <name type="common">Proteus morganii</name>
    <dbReference type="NCBI Taxonomy" id="582"/>
    <lineage>
        <taxon>Bacteria</taxon>
        <taxon>Pseudomonadati</taxon>
        <taxon>Pseudomonadota</taxon>
        <taxon>Gammaproteobacteria</taxon>
        <taxon>Enterobacterales</taxon>
        <taxon>Morganellaceae</taxon>
        <taxon>Morganella</taxon>
    </lineage>
</organism>
<protein>
    <recommendedName>
        <fullName evidence="3">Entry exclusion protein 2</fullName>
    </recommendedName>
</protein>
<dbReference type="EMBL" id="PKLF01000032">
    <property type="protein sequence ID" value="MBE8614619.1"/>
    <property type="molecule type" value="Genomic_DNA"/>
</dbReference>
<comment type="caution">
    <text evidence="1">The sequence shown here is derived from an EMBL/GenBank/DDBJ whole genome shotgun (WGS) entry which is preliminary data.</text>
</comment>
<reference evidence="1" key="1">
    <citation type="submission" date="2017-12" db="EMBL/GenBank/DDBJ databases">
        <title>Genome sequencing and analysis.</title>
        <authorList>
            <person name="Huang Y.-T."/>
        </authorList>
    </citation>
    <scope>NUCLEOTIDE SEQUENCE</scope>
    <source>
        <strain evidence="1">VGH116</strain>
    </source>
</reference>